<dbReference type="EMBL" id="ODYU01000505">
    <property type="protein sequence ID" value="SOQ35389.1"/>
    <property type="molecule type" value="Genomic_DNA"/>
</dbReference>
<reference evidence="2" key="1">
    <citation type="submission" date="2016-07" db="EMBL/GenBank/DDBJ databases">
        <authorList>
            <person name="Bretaudeau A."/>
        </authorList>
    </citation>
    <scope>NUCLEOTIDE SEQUENCE</scope>
    <source>
        <strain evidence="2">Rice</strain>
        <tissue evidence="2">Whole body</tissue>
    </source>
</reference>
<name>A0A2H1V4T8_SPOFR</name>
<evidence type="ECO:0000313" key="2">
    <source>
        <dbReference type="EMBL" id="SOQ35392.1"/>
    </source>
</evidence>
<dbReference type="AlphaFoldDB" id="A0A2H1V4T8"/>
<protein>
    <submittedName>
        <fullName evidence="2">SFRICE_027075</fullName>
    </submittedName>
    <submittedName>
        <fullName evidence="1">SFRICE_032000</fullName>
    </submittedName>
</protein>
<evidence type="ECO:0000313" key="1">
    <source>
        <dbReference type="EMBL" id="SOQ35389.1"/>
    </source>
</evidence>
<accession>A0A2H1V4T8</accession>
<proteinExistence type="predicted"/>
<sequence>MPVRNCCVGCQGPMPGPCCGGPCSRRMDCGAGPCCVHSVGACCSPCSGGIGCLHGARCGMAGSYFSCGHGCIGGCTSGLCASCCGPCCG</sequence>
<gene>
    <name evidence="2" type="ORF">SFRICE_027075</name>
    <name evidence="1" type="ORF">SFRICE_032000</name>
</gene>
<organism evidence="2">
    <name type="scientific">Spodoptera frugiperda</name>
    <name type="common">Fall armyworm</name>
    <dbReference type="NCBI Taxonomy" id="7108"/>
    <lineage>
        <taxon>Eukaryota</taxon>
        <taxon>Metazoa</taxon>
        <taxon>Ecdysozoa</taxon>
        <taxon>Arthropoda</taxon>
        <taxon>Hexapoda</taxon>
        <taxon>Insecta</taxon>
        <taxon>Pterygota</taxon>
        <taxon>Neoptera</taxon>
        <taxon>Endopterygota</taxon>
        <taxon>Lepidoptera</taxon>
        <taxon>Glossata</taxon>
        <taxon>Ditrysia</taxon>
        <taxon>Noctuoidea</taxon>
        <taxon>Noctuidae</taxon>
        <taxon>Amphipyrinae</taxon>
        <taxon>Spodoptera</taxon>
    </lineage>
</organism>
<dbReference type="EMBL" id="ODYU01000506">
    <property type="protein sequence ID" value="SOQ35392.1"/>
    <property type="molecule type" value="Genomic_DNA"/>
</dbReference>